<name>A0AAP0Q7P0_9MAGN</name>
<gene>
    <name evidence="2" type="ORF">Scep_001387</name>
</gene>
<accession>A0AAP0Q7P0</accession>
<reference evidence="2 3" key="1">
    <citation type="submission" date="2024-01" db="EMBL/GenBank/DDBJ databases">
        <title>Genome assemblies of Stephania.</title>
        <authorList>
            <person name="Yang L."/>
        </authorList>
    </citation>
    <scope>NUCLEOTIDE SEQUENCE [LARGE SCALE GENOMIC DNA]</scope>
    <source>
        <strain evidence="2">JXDWG</strain>
        <tissue evidence="2">Leaf</tissue>
    </source>
</reference>
<comment type="caution">
    <text evidence="2">The sequence shown here is derived from an EMBL/GenBank/DDBJ whole genome shotgun (WGS) entry which is preliminary data.</text>
</comment>
<keyword evidence="3" id="KW-1185">Reference proteome</keyword>
<organism evidence="2 3">
    <name type="scientific">Stephania cephalantha</name>
    <dbReference type="NCBI Taxonomy" id="152367"/>
    <lineage>
        <taxon>Eukaryota</taxon>
        <taxon>Viridiplantae</taxon>
        <taxon>Streptophyta</taxon>
        <taxon>Embryophyta</taxon>
        <taxon>Tracheophyta</taxon>
        <taxon>Spermatophyta</taxon>
        <taxon>Magnoliopsida</taxon>
        <taxon>Ranunculales</taxon>
        <taxon>Menispermaceae</taxon>
        <taxon>Menispermoideae</taxon>
        <taxon>Cissampelideae</taxon>
        <taxon>Stephania</taxon>
    </lineage>
</organism>
<evidence type="ECO:0000313" key="2">
    <source>
        <dbReference type="EMBL" id="KAK9166196.1"/>
    </source>
</evidence>
<protein>
    <submittedName>
        <fullName evidence="2">Uncharacterized protein</fullName>
    </submittedName>
</protein>
<dbReference type="Proteomes" id="UP001419268">
    <property type="component" value="Unassembled WGS sequence"/>
</dbReference>
<sequence>MEKSRNDAIHSKRLYSGKVDRTDKSPLLSLYRTVHEIFTSYGSSFNLENTKKSMGRGMVWLLYEEVLPLYLRVGWFRGIQPVLVDLGTQEEEPHLRINFARCKVNEPNAIRSEREPHIRSSSFRATRDLIKSCKRRGPLIELGGETILVISWRVFGGELTLATNVDFGLVEGRVGREDSTGRVGPVSSEEGLNAYKDTYEAREVKKPQLLQFEFFDNTEPDMDHMSKDEDFHTSGNELIKDVVEVAKGLIQGDKQDGPSNLGVIEVTERNANSEHCPPGSQNGARREGLGGRAISGGLHMILNDNANMRNRANEVLWKMDADKREQQEVFNKFMNLIDKYTTSLKERQQSKCFKRKHMSDHINLDPALGVGPSFAMLHRGCRRMCM</sequence>
<proteinExistence type="predicted"/>
<evidence type="ECO:0000313" key="3">
    <source>
        <dbReference type="Proteomes" id="UP001419268"/>
    </source>
</evidence>
<evidence type="ECO:0000256" key="1">
    <source>
        <dbReference type="SAM" id="MobiDB-lite"/>
    </source>
</evidence>
<feature type="region of interest" description="Disordered" evidence="1">
    <location>
        <begin position="271"/>
        <end position="290"/>
    </location>
</feature>
<dbReference type="EMBL" id="JBBNAG010000001">
    <property type="protein sequence ID" value="KAK9166196.1"/>
    <property type="molecule type" value="Genomic_DNA"/>
</dbReference>
<dbReference type="AlphaFoldDB" id="A0AAP0Q7P0"/>